<organism evidence="1 2">
    <name type="scientific">Brachionus plicatilis</name>
    <name type="common">Marine rotifer</name>
    <name type="synonym">Brachionus muelleri</name>
    <dbReference type="NCBI Taxonomy" id="10195"/>
    <lineage>
        <taxon>Eukaryota</taxon>
        <taxon>Metazoa</taxon>
        <taxon>Spiralia</taxon>
        <taxon>Gnathifera</taxon>
        <taxon>Rotifera</taxon>
        <taxon>Eurotatoria</taxon>
        <taxon>Monogononta</taxon>
        <taxon>Pseudotrocha</taxon>
        <taxon>Ploima</taxon>
        <taxon>Brachionidae</taxon>
        <taxon>Brachionus</taxon>
    </lineage>
</organism>
<gene>
    <name evidence="1" type="ORF">BpHYR1_021199</name>
</gene>
<evidence type="ECO:0000313" key="2">
    <source>
        <dbReference type="Proteomes" id="UP000276133"/>
    </source>
</evidence>
<evidence type="ECO:0000313" key="1">
    <source>
        <dbReference type="EMBL" id="RNA45116.1"/>
    </source>
</evidence>
<comment type="caution">
    <text evidence="1">The sequence shown here is derived from an EMBL/GenBank/DDBJ whole genome shotgun (WGS) entry which is preliminary data.</text>
</comment>
<protein>
    <submittedName>
        <fullName evidence="1">Uncharacterized protein</fullName>
    </submittedName>
</protein>
<dbReference type="Proteomes" id="UP000276133">
    <property type="component" value="Unassembled WGS sequence"/>
</dbReference>
<sequence>MVHQTDHIELVKKTKDVKEGAKLLFKMLKRNINTYKLHRLKSISYFLSFSHDVNSLGKIKDMSLHHF</sequence>
<reference evidence="1 2" key="1">
    <citation type="journal article" date="2018" name="Sci. Rep.">
        <title>Genomic signatures of local adaptation to the degree of environmental predictability in rotifers.</title>
        <authorList>
            <person name="Franch-Gras L."/>
            <person name="Hahn C."/>
            <person name="Garcia-Roger E.M."/>
            <person name="Carmona M.J."/>
            <person name="Serra M."/>
            <person name="Gomez A."/>
        </authorList>
    </citation>
    <scope>NUCLEOTIDE SEQUENCE [LARGE SCALE GENOMIC DNA]</scope>
    <source>
        <strain evidence="1">HYR1</strain>
    </source>
</reference>
<name>A0A3M7TAK1_BRAPC</name>
<keyword evidence="2" id="KW-1185">Reference proteome</keyword>
<dbReference type="AlphaFoldDB" id="A0A3M7TAK1"/>
<dbReference type="EMBL" id="REGN01000027">
    <property type="protein sequence ID" value="RNA45116.1"/>
    <property type="molecule type" value="Genomic_DNA"/>
</dbReference>
<proteinExistence type="predicted"/>
<accession>A0A3M7TAK1</accession>